<evidence type="ECO:0000259" key="1">
    <source>
        <dbReference type="Pfam" id="PF13304"/>
    </source>
</evidence>
<dbReference type="InterPro" id="IPR027417">
    <property type="entry name" value="P-loop_NTPase"/>
</dbReference>
<sequence length="421" mass="47760">MLIDFRMKNFKSFKNEAILSAEVGERLSRFKKTNTINIGRTSVLKNLLIFGPNGSGKSNLLAGLKTMKHMVLNDPAKVTDVLPASQFLLSTHSDAEDTTFAVDFKKDDSEYKYEFSYNQKIITYERLTLIKKGKESVYFERNQQTFLSLPKSLTDVSERTKANSLFLFTAQQNNDAVAIKAVTWFDEDLIFVESYQEEAIPDDLAMLVKDDRIKKQLLRFLRFADFNIIDIEVLEGEPLPVSGYIIPVLHTNTRLLTVHKVYDSAGNCAGHKKLAVASESRGTQKILMIALSIISAELHGDGKTLLFDEFDDSLHLELSQALIRIFNSESNKNQFLLTTHELQLLDSAIRVDQIYLVEKDFQGVSDLNSVFDFRDMRNTSRQGVSYMKRYIEGRFGATPIIDPEEMLESLSGIRSEANGDE</sequence>
<name>A0AAC8UTQ8_9LACO</name>
<dbReference type="InterPro" id="IPR003959">
    <property type="entry name" value="ATPase_AAA_core"/>
</dbReference>
<dbReference type="KEGG" id="lko:ABN16_03715"/>
<dbReference type="AlphaFoldDB" id="A0AAC8UTQ8"/>
<organism evidence="2 3">
    <name type="scientific">Levilactobacillus koreensis</name>
    <dbReference type="NCBI Taxonomy" id="637971"/>
    <lineage>
        <taxon>Bacteria</taxon>
        <taxon>Bacillati</taxon>
        <taxon>Bacillota</taxon>
        <taxon>Bacilli</taxon>
        <taxon>Lactobacillales</taxon>
        <taxon>Lactobacillaceae</taxon>
        <taxon>Levilactobacillus</taxon>
    </lineage>
</organism>
<dbReference type="SUPFAM" id="SSF52540">
    <property type="entry name" value="P-loop containing nucleoside triphosphate hydrolases"/>
    <property type="match status" value="1"/>
</dbReference>
<dbReference type="RefSeq" id="WP_048733026.1">
    <property type="nucleotide sequence ID" value="NZ_CP012033.1"/>
</dbReference>
<dbReference type="PANTHER" id="PTHR40396:SF1">
    <property type="entry name" value="ATPASE AAA-TYPE CORE DOMAIN-CONTAINING PROTEIN"/>
    <property type="match status" value="1"/>
</dbReference>
<evidence type="ECO:0000313" key="3">
    <source>
        <dbReference type="Proteomes" id="UP000036000"/>
    </source>
</evidence>
<gene>
    <name evidence="2" type="ORF">ABN16_03715</name>
</gene>
<dbReference type="Gene3D" id="3.40.50.300">
    <property type="entry name" value="P-loop containing nucleotide triphosphate hydrolases"/>
    <property type="match status" value="1"/>
</dbReference>
<accession>A0AAC8UTQ8</accession>
<protein>
    <submittedName>
        <fullName evidence="2">Abortive phage resistance protein</fullName>
    </submittedName>
</protein>
<evidence type="ECO:0000313" key="2">
    <source>
        <dbReference type="EMBL" id="AKP64190.1"/>
    </source>
</evidence>
<dbReference type="EMBL" id="CP012033">
    <property type="protein sequence ID" value="AKP64190.1"/>
    <property type="molecule type" value="Genomic_DNA"/>
</dbReference>
<feature type="domain" description="ATPase AAA-type core" evidence="1">
    <location>
        <begin position="49"/>
        <end position="346"/>
    </location>
</feature>
<dbReference type="GO" id="GO:0005524">
    <property type="term" value="F:ATP binding"/>
    <property type="evidence" value="ECO:0007669"/>
    <property type="project" value="InterPro"/>
</dbReference>
<dbReference type="Pfam" id="PF13304">
    <property type="entry name" value="AAA_21"/>
    <property type="match status" value="1"/>
</dbReference>
<keyword evidence="3" id="KW-1185">Reference proteome</keyword>
<dbReference type="Proteomes" id="UP000036000">
    <property type="component" value="Chromosome"/>
</dbReference>
<dbReference type="PANTHER" id="PTHR40396">
    <property type="entry name" value="ATPASE-LIKE PROTEIN"/>
    <property type="match status" value="1"/>
</dbReference>
<proteinExistence type="predicted"/>
<dbReference type="GO" id="GO:0016887">
    <property type="term" value="F:ATP hydrolysis activity"/>
    <property type="evidence" value="ECO:0007669"/>
    <property type="project" value="InterPro"/>
</dbReference>
<reference evidence="2 3" key="1">
    <citation type="submission" date="2015-07" db="EMBL/GenBank/DDBJ databases">
        <title>Lactobacillus korensis/26-25/ whole genome sequencing.</title>
        <authorList>
            <person name="Kim M.K."/>
            <person name="Im W.-T."/>
            <person name="Srinivasan S."/>
            <person name="Lee J.-J."/>
        </authorList>
    </citation>
    <scope>NUCLEOTIDE SEQUENCE [LARGE SCALE GENOMIC DNA]</scope>
    <source>
        <strain evidence="2 3">26-25</strain>
    </source>
</reference>